<dbReference type="OrthoDB" id="17066at2759"/>
<sequence>MMANSANAGSEKSRGRISKKKKRQSSSRSQANYEGSGDDPEAELVVVTVPTKSPSAPLQGSARIIKDHCADWHNYIDKWIGLNEKGLAVVKQIVTAKLQAHESSEVATMTEKATNVETDSHVATATHMPEGLDDLCVELTSIYISMEKLVHKMAAITKHLQGVSEMERNFSESGGEQPFFQTWPVHLFWETSSRLGNMYAKELSLKKAIVEDVAHTSSRDVLMTYTSAWLHQPYIDDEATVILESMLRETGHR</sequence>
<dbReference type="Proteomes" id="UP000694845">
    <property type="component" value="Unplaced"/>
</dbReference>
<evidence type="ECO:0000313" key="3">
    <source>
        <dbReference type="RefSeq" id="XP_022090591.1"/>
    </source>
</evidence>
<dbReference type="AlphaFoldDB" id="A0A8B7YG17"/>
<dbReference type="OMA" id="HQPYVET"/>
<evidence type="ECO:0000256" key="1">
    <source>
        <dbReference type="SAM" id="MobiDB-lite"/>
    </source>
</evidence>
<reference evidence="3" key="1">
    <citation type="submission" date="2025-08" db="UniProtKB">
        <authorList>
            <consortium name="RefSeq"/>
        </authorList>
    </citation>
    <scope>IDENTIFICATION</scope>
</reference>
<accession>A0A8B7YG17</accession>
<keyword evidence="2" id="KW-1185">Reference proteome</keyword>
<dbReference type="CTD" id="51550"/>
<feature type="region of interest" description="Disordered" evidence="1">
    <location>
        <begin position="1"/>
        <end position="41"/>
    </location>
</feature>
<dbReference type="KEGG" id="aplc:110979266"/>
<name>A0A8B7YG17_ACAPL</name>
<protein>
    <submittedName>
        <fullName evidence="3">Cyclin-dependent kinase 2-interacting protein-like</fullName>
    </submittedName>
</protein>
<dbReference type="PANTHER" id="PTHR15827">
    <property type="entry name" value="CYCLIN-DEPENDENT KINASE 2-INTERACTING PROTEIN"/>
    <property type="match status" value="1"/>
</dbReference>
<organism evidence="2 3">
    <name type="scientific">Acanthaster planci</name>
    <name type="common">Crown-of-thorns starfish</name>
    <dbReference type="NCBI Taxonomy" id="133434"/>
    <lineage>
        <taxon>Eukaryota</taxon>
        <taxon>Metazoa</taxon>
        <taxon>Echinodermata</taxon>
        <taxon>Eleutherozoa</taxon>
        <taxon>Asterozoa</taxon>
        <taxon>Asteroidea</taxon>
        <taxon>Valvatacea</taxon>
        <taxon>Valvatida</taxon>
        <taxon>Acanthasteridae</taxon>
        <taxon>Acanthaster</taxon>
    </lineage>
</organism>
<evidence type="ECO:0000313" key="2">
    <source>
        <dbReference type="Proteomes" id="UP000694845"/>
    </source>
</evidence>
<dbReference type="RefSeq" id="XP_022090591.1">
    <property type="nucleotide sequence ID" value="XM_022234899.1"/>
</dbReference>
<gene>
    <name evidence="3" type="primary">LOC110979266</name>
</gene>
<dbReference type="PANTHER" id="PTHR15827:SF2">
    <property type="entry name" value="CYCLIN-DEPENDENT KINASE 2-INTERACTING PROTEIN"/>
    <property type="match status" value="1"/>
</dbReference>
<dbReference type="PRINTS" id="PR02040">
    <property type="entry name" value="CDK2IP"/>
</dbReference>
<proteinExistence type="predicted"/>
<feature type="compositionally biased region" description="Basic residues" evidence="1">
    <location>
        <begin position="15"/>
        <end position="25"/>
    </location>
</feature>
<dbReference type="InterPro" id="IPR023250">
    <property type="entry name" value="Cyclin-dep_Kinase_2_interact"/>
</dbReference>
<dbReference type="GeneID" id="110979266"/>